<evidence type="ECO:0000313" key="4">
    <source>
        <dbReference type="Proteomes" id="UP000637423"/>
    </source>
</evidence>
<proteinExistence type="predicted"/>
<evidence type="ECO:0000256" key="1">
    <source>
        <dbReference type="SAM" id="Phobius"/>
    </source>
</evidence>
<keyword evidence="1" id="KW-0472">Membrane</keyword>
<dbReference type="AlphaFoldDB" id="A0A916XS72"/>
<keyword evidence="4" id="KW-1185">Reference proteome</keyword>
<protein>
    <recommendedName>
        <fullName evidence="2">LiaF transmembrane domain-containing protein</fullName>
    </recommendedName>
</protein>
<keyword evidence="1" id="KW-1133">Transmembrane helix</keyword>
<feature type="transmembrane region" description="Helical" evidence="1">
    <location>
        <begin position="36"/>
        <end position="53"/>
    </location>
</feature>
<reference evidence="3" key="2">
    <citation type="submission" date="2020-09" db="EMBL/GenBank/DDBJ databases">
        <authorList>
            <person name="Sun Q."/>
            <person name="Zhou Y."/>
        </authorList>
    </citation>
    <scope>NUCLEOTIDE SEQUENCE</scope>
    <source>
        <strain evidence="3">CGMCC 1.10998</strain>
    </source>
</reference>
<dbReference type="InterPro" id="IPR054331">
    <property type="entry name" value="LiaF_TM"/>
</dbReference>
<keyword evidence="1" id="KW-0812">Transmembrane</keyword>
<dbReference type="Proteomes" id="UP000637423">
    <property type="component" value="Unassembled WGS sequence"/>
</dbReference>
<dbReference type="Pfam" id="PF22570">
    <property type="entry name" value="LiaF-TM"/>
    <property type="match status" value="1"/>
</dbReference>
<evidence type="ECO:0000313" key="3">
    <source>
        <dbReference type="EMBL" id="GGC96200.1"/>
    </source>
</evidence>
<feature type="transmembrane region" description="Helical" evidence="1">
    <location>
        <begin position="89"/>
        <end position="107"/>
    </location>
</feature>
<comment type="caution">
    <text evidence="3">The sequence shown here is derived from an EMBL/GenBank/DDBJ whole genome shotgun (WGS) entry which is preliminary data.</text>
</comment>
<dbReference type="EMBL" id="BMED01000006">
    <property type="protein sequence ID" value="GGC96200.1"/>
    <property type="molecule type" value="Genomic_DNA"/>
</dbReference>
<sequence>MNRDRNQSRVFFGAFIIVIGALALLNNLHIFDTSDFLPFWPLVFVGFGVMKLHQARHTSAYILGGVLVAVGTGMILQHLGLVYFRWRDWWPAFLIFAGAMVLSRGLYGKQWRAHRDGITLQPGDTSSVDVVAVMSGHNLKSDSQAFKGGDILAVMGGVELDLRQASIVDEAVISVFAMWGGIVIKVPTDWSVVMNGTPILAGMDDKTVPPMNSLKRLVIEGEAIMGGVEVKN</sequence>
<dbReference type="PANTHER" id="PTHR40763">
    <property type="entry name" value="MEMBRANE PROTEIN-RELATED"/>
    <property type="match status" value="1"/>
</dbReference>
<gene>
    <name evidence="3" type="ORF">GCM10011396_49510</name>
</gene>
<accession>A0A916XS72</accession>
<feature type="domain" description="LiaF transmembrane" evidence="2">
    <location>
        <begin position="11"/>
        <end position="104"/>
    </location>
</feature>
<dbReference type="PANTHER" id="PTHR40763:SF5">
    <property type="entry name" value="MEMBRANE PROTEIN"/>
    <property type="match status" value="1"/>
</dbReference>
<name>A0A916XS72_9BURK</name>
<evidence type="ECO:0000259" key="2">
    <source>
        <dbReference type="Pfam" id="PF22570"/>
    </source>
</evidence>
<reference evidence="3" key="1">
    <citation type="journal article" date="2014" name="Int. J. Syst. Evol. Microbiol.">
        <title>Complete genome sequence of Corynebacterium casei LMG S-19264T (=DSM 44701T), isolated from a smear-ripened cheese.</title>
        <authorList>
            <consortium name="US DOE Joint Genome Institute (JGI-PGF)"/>
            <person name="Walter F."/>
            <person name="Albersmeier A."/>
            <person name="Kalinowski J."/>
            <person name="Ruckert C."/>
        </authorList>
    </citation>
    <scope>NUCLEOTIDE SEQUENCE</scope>
    <source>
        <strain evidence="3">CGMCC 1.10998</strain>
    </source>
</reference>
<feature type="transmembrane region" description="Helical" evidence="1">
    <location>
        <begin position="60"/>
        <end position="83"/>
    </location>
</feature>
<feature type="transmembrane region" description="Helical" evidence="1">
    <location>
        <begin position="12"/>
        <end position="30"/>
    </location>
</feature>
<dbReference type="RefSeq" id="WP_188568812.1">
    <property type="nucleotide sequence ID" value="NZ_BMED01000006.1"/>
</dbReference>
<organism evidence="3 4">
    <name type="scientific">Undibacterium terreum</name>
    <dbReference type="NCBI Taxonomy" id="1224302"/>
    <lineage>
        <taxon>Bacteria</taxon>
        <taxon>Pseudomonadati</taxon>
        <taxon>Pseudomonadota</taxon>
        <taxon>Betaproteobacteria</taxon>
        <taxon>Burkholderiales</taxon>
        <taxon>Oxalobacteraceae</taxon>
        <taxon>Undibacterium</taxon>
    </lineage>
</organism>